<dbReference type="OrthoDB" id="3236755at2759"/>
<dbReference type="InterPro" id="IPR012337">
    <property type="entry name" value="RNaseH-like_sf"/>
</dbReference>
<evidence type="ECO:0000313" key="1">
    <source>
        <dbReference type="EMBL" id="KIJ43211.1"/>
    </source>
</evidence>
<proteinExistence type="predicted"/>
<reference evidence="1 2" key="1">
    <citation type="submission" date="2014-06" db="EMBL/GenBank/DDBJ databases">
        <title>Evolutionary Origins and Diversification of the Mycorrhizal Mutualists.</title>
        <authorList>
            <consortium name="DOE Joint Genome Institute"/>
            <consortium name="Mycorrhizal Genomics Consortium"/>
            <person name="Kohler A."/>
            <person name="Kuo A."/>
            <person name="Nagy L.G."/>
            <person name="Floudas D."/>
            <person name="Copeland A."/>
            <person name="Barry K.W."/>
            <person name="Cichocki N."/>
            <person name="Veneault-Fourrey C."/>
            <person name="LaButti K."/>
            <person name="Lindquist E.A."/>
            <person name="Lipzen A."/>
            <person name="Lundell T."/>
            <person name="Morin E."/>
            <person name="Murat C."/>
            <person name="Riley R."/>
            <person name="Ohm R."/>
            <person name="Sun H."/>
            <person name="Tunlid A."/>
            <person name="Henrissat B."/>
            <person name="Grigoriev I.V."/>
            <person name="Hibbett D.S."/>
            <person name="Martin F."/>
        </authorList>
    </citation>
    <scope>NUCLEOTIDE SEQUENCE [LARGE SCALE GENOMIC DNA]</scope>
    <source>
        <strain evidence="1 2">SS14</strain>
    </source>
</reference>
<sequence>MTMEDSMIPAEASVFFDKKIEALKELYHLSLSFDDGSLRSAQAMETIHVTTPDWDIHFIGAQEATEESQTANNRSLQVLNIIGVEHFSAISSDGAGNARKPRDMLSEKYPMIFSFYDATHATQLPCHDASKMDCFIGTVKDMCAILSYFKHSKKSSALLQTILQKMNISRGLLSIGKTCFATYYWAALAVMKWSELLAATRMSGGKLLTKSNEDSDNDEDDLEDELGALGDIDEHIIGETGRFKVVDKVDLSAELFQSLLSEKVIAAVDDETKVINGKKRAGKDKDTPVEEE</sequence>
<accession>A0A0C9VXP2</accession>
<gene>
    <name evidence="1" type="ORF">M422DRAFT_253405</name>
</gene>
<keyword evidence="2" id="KW-1185">Reference proteome</keyword>
<name>A0A0C9VXP2_SPHS4</name>
<dbReference type="Proteomes" id="UP000054279">
    <property type="component" value="Unassembled WGS sequence"/>
</dbReference>
<organism evidence="1 2">
    <name type="scientific">Sphaerobolus stellatus (strain SS14)</name>
    <dbReference type="NCBI Taxonomy" id="990650"/>
    <lineage>
        <taxon>Eukaryota</taxon>
        <taxon>Fungi</taxon>
        <taxon>Dikarya</taxon>
        <taxon>Basidiomycota</taxon>
        <taxon>Agaricomycotina</taxon>
        <taxon>Agaricomycetes</taxon>
        <taxon>Phallomycetidae</taxon>
        <taxon>Geastrales</taxon>
        <taxon>Sphaerobolaceae</taxon>
        <taxon>Sphaerobolus</taxon>
    </lineage>
</organism>
<evidence type="ECO:0000313" key="2">
    <source>
        <dbReference type="Proteomes" id="UP000054279"/>
    </source>
</evidence>
<dbReference type="HOGENOM" id="CLU_953663_0_0_1"/>
<dbReference type="AlphaFoldDB" id="A0A0C9VXP2"/>
<protein>
    <recommendedName>
        <fullName evidence="3">DUF659 domain-containing protein</fullName>
    </recommendedName>
</protein>
<dbReference type="SUPFAM" id="SSF53098">
    <property type="entry name" value="Ribonuclease H-like"/>
    <property type="match status" value="1"/>
</dbReference>
<evidence type="ECO:0008006" key="3">
    <source>
        <dbReference type="Google" id="ProtNLM"/>
    </source>
</evidence>
<dbReference type="EMBL" id="KN837124">
    <property type="protein sequence ID" value="KIJ43211.1"/>
    <property type="molecule type" value="Genomic_DNA"/>
</dbReference>